<evidence type="ECO:0000313" key="4">
    <source>
        <dbReference type="Proteomes" id="UP001257060"/>
    </source>
</evidence>
<feature type="region of interest" description="Disordered" evidence="1">
    <location>
        <begin position="550"/>
        <end position="571"/>
    </location>
</feature>
<dbReference type="EMBL" id="JAMQOP010000001">
    <property type="protein sequence ID" value="MDS0298118.1"/>
    <property type="molecule type" value="Genomic_DNA"/>
</dbReference>
<dbReference type="Proteomes" id="UP001257060">
    <property type="component" value="Unassembled WGS sequence"/>
</dbReference>
<accession>A0ABU2GDD3</accession>
<gene>
    <name evidence="3" type="ORF">NDI76_05130</name>
</gene>
<organism evidence="3 4">
    <name type="scientific">Halogeometricum salsisoli</name>
    <dbReference type="NCBI Taxonomy" id="2950536"/>
    <lineage>
        <taxon>Archaea</taxon>
        <taxon>Methanobacteriati</taxon>
        <taxon>Methanobacteriota</taxon>
        <taxon>Stenosarchaea group</taxon>
        <taxon>Halobacteria</taxon>
        <taxon>Halobacteriales</taxon>
        <taxon>Haloferacaceae</taxon>
        <taxon>Halogeometricum</taxon>
    </lineage>
</organism>
<dbReference type="RefSeq" id="WP_310922936.1">
    <property type="nucleotide sequence ID" value="NZ_JAMQOP010000001.1"/>
</dbReference>
<dbReference type="InterPro" id="IPR055706">
    <property type="entry name" value="Slg1/2_DUF7282"/>
</dbReference>
<proteinExistence type="predicted"/>
<evidence type="ECO:0000313" key="3">
    <source>
        <dbReference type="EMBL" id="MDS0298118.1"/>
    </source>
</evidence>
<dbReference type="Pfam" id="PF23951">
    <property type="entry name" value="DUF7282"/>
    <property type="match status" value="1"/>
</dbReference>
<evidence type="ECO:0000259" key="2">
    <source>
        <dbReference type="Pfam" id="PF23951"/>
    </source>
</evidence>
<feature type="domain" description="DUF7282" evidence="2">
    <location>
        <begin position="423"/>
        <end position="522"/>
    </location>
</feature>
<comment type="caution">
    <text evidence="3">The sequence shown here is derived from an EMBL/GenBank/DDBJ whole genome shotgun (WGS) entry which is preliminary data.</text>
</comment>
<sequence>MHPIRPLAALVAALLLVATAAPALALPPDERTRSVVPDTDADAPAVFAADAASASIGGDLTVTRGDEVTFTVSHSGPANVTVGEPGSGFHLIVALGGSGTDEVTIDTYASTAADPDEFVEGGDATLLSKPLSKSLMPSRYLMNVSVDGDERAVATLTVEPREEMRAESFVAPAEFEVTEYATGADGDDADVGALTDVMSDSNVVAVGDYAVMRVEESGLESALNVENLTGGAAANGVEWSVSQVSPAPNSDSGAYTAGLDDEANVTVLPAFEDGTVYFVWDTSAVEADEDRPERNEYEARLTLTAANGLVEEDTVVAATTFRLVEAEASLEPVNDTVQYPWENDTFVVRGETTRAPNATLEVRLRSPRPDAFLLISEATVDANREYETTIDLYGVTRGVTATLWTDEFYPGTAQEVTLVAPNATVRFDDQSARDAAVTLAFVEAPEGGFVRIHDADGNGVGRSDYLAPGRHENVSAGLSLPLYEEQTLRAELVNDSDGDAAYSRNDSEYTRSGRVVGDTARVAFESPPTETPAAATGTPTATVAATSAPTATPYPVLSETPLGPSDGTSGTGVPLSPAVAVAAILAAAGLFARGTTGEDDE</sequence>
<protein>
    <recommendedName>
        <fullName evidence="2">DUF7282 domain-containing protein</fullName>
    </recommendedName>
</protein>
<name>A0ABU2GDD3_9EURY</name>
<evidence type="ECO:0000256" key="1">
    <source>
        <dbReference type="SAM" id="MobiDB-lite"/>
    </source>
</evidence>
<keyword evidence="4" id="KW-1185">Reference proteome</keyword>
<reference evidence="3 4" key="1">
    <citation type="submission" date="2022-06" db="EMBL/GenBank/DDBJ databases">
        <title>Halogeometricum sp. a new haloarchaeum isolate from saline soil.</title>
        <authorList>
            <person name="Strakova D."/>
            <person name="Galisteo C."/>
            <person name="Sanchez-Porro C."/>
            <person name="Ventosa A."/>
        </authorList>
    </citation>
    <scope>NUCLEOTIDE SEQUENCE [LARGE SCALE GENOMIC DNA]</scope>
    <source>
        <strain evidence="3 4">S1BR25-6</strain>
    </source>
</reference>